<evidence type="ECO:0000313" key="2">
    <source>
        <dbReference type="EMBL" id="KAE8155967.1"/>
    </source>
</evidence>
<protein>
    <submittedName>
        <fullName evidence="2">Uncharacterized protein</fullName>
    </submittedName>
</protein>
<keyword evidence="1" id="KW-1133">Transmembrane helix</keyword>
<evidence type="ECO:0000313" key="3">
    <source>
        <dbReference type="Proteomes" id="UP000326950"/>
    </source>
</evidence>
<dbReference type="EMBL" id="ML738788">
    <property type="protein sequence ID" value="KAE8155967.1"/>
    <property type="molecule type" value="Genomic_DNA"/>
</dbReference>
<keyword evidence="3" id="KW-1185">Reference proteome</keyword>
<keyword evidence="1" id="KW-0812">Transmembrane</keyword>
<dbReference type="AlphaFoldDB" id="A0A5N6UBL6"/>
<name>A0A5N6UBL6_ASPTM</name>
<proteinExistence type="predicted"/>
<sequence>MFLWHCQWRFSIFFFPLCFFTLILFRHADFRTYHMIPVISTGGKADCKLTEMTSSPNFFSPK</sequence>
<reference evidence="2 3" key="1">
    <citation type="submission" date="2019-04" db="EMBL/GenBank/DDBJ databases">
        <title>Friends and foes A comparative genomics study of 23 Aspergillus species from section Flavi.</title>
        <authorList>
            <consortium name="DOE Joint Genome Institute"/>
            <person name="Kjaerbolling I."/>
            <person name="Vesth T."/>
            <person name="Frisvad J.C."/>
            <person name="Nybo J.L."/>
            <person name="Theobald S."/>
            <person name="Kildgaard S."/>
            <person name="Isbrandt T."/>
            <person name="Kuo A."/>
            <person name="Sato A."/>
            <person name="Lyhne E.K."/>
            <person name="Kogle M.E."/>
            <person name="Wiebenga A."/>
            <person name="Kun R.S."/>
            <person name="Lubbers R.J."/>
            <person name="Makela M.R."/>
            <person name="Barry K."/>
            <person name="Chovatia M."/>
            <person name="Clum A."/>
            <person name="Daum C."/>
            <person name="Haridas S."/>
            <person name="He G."/>
            <person name="LaButti K."/>
            <person name="Lipzen A."/>
            <person name="Mondo S."/>
            <person name="Riley R."/>
            <person name="Salamov A."/>
            <person name="Simmons B.A."/>
            <person name="Magnuson J.K."/>
            <person name="Henrissat B."/>
            <person name="Mortensen U.H."/>
            <person name="Larsen T.O."/>
            <person name="Devries R.P."/>
            <person name="Grigoriev I.V."/>
            <person name="Machida M."/>
            <person name="Baker S.E."/>
            <person name="Andersen M.R."/>
        </authorList>
    </citation>
    <scope>NUCLEOTIDE SEQUENCE [LARGE SCALE GENOMIC DNA]</scope>
    <source>
        <strain evidence="2 3">CBS 117626</strain>
    </source>
</reference>
<dbReference type="Proteomes" id="UP000326950">
    <property type="component" value="Unassembled WGS sequence"/>
</dbReference>
<feature type="transmembrane region" description="Helical" evidence="1">
    <location>
        <begin position="6"/>
        <end position="25"/>
    </location>
</feature>
<evidence type="ECO:0000256" key="1">
    <source>
        <dbReference type="SAM" id="Phobius"/>
    </source>
</evidence>
<accession>A0A5N6UBL6</accession>
<gene>
    <name evidence="2" type="ORF">BDV40DRAFT_282468</name>
</gene>
<keyword evidence="1" id="KW-0472">Membrane</keyword>
<organism evidence="2 3">
    <name type="scientific">Aspergillus tamarii</name>
    <dbReference type="NCBI Taxonomy" id="41984"/>
    <lineage>
        <taxon>Eukaryota</taxon>
        <taxon>Fungi</taxon>
        <taxon>Dikarya</taxon>
        <taxon>Ascomycota</taxon>
        <taxon>Pezizomycotina</taxon>
        <taxon>Eurotiomycetes</taxon>
        <taxon>Eurotiomycetidae</taxon>
        <taxon>Eurotiales</taxon>
        <taxon>Aspergillaceae</taxon>
        <taxon>Aspergillus</taxon>
        <taxon>Aspergillus subgen. Circumdati</taxon>
    </lineage>
</organism>